<dbReference type="EMBL" id="ML002179">
    <property type="protein sequence ID" value="RKO82718.1"/>
    <property type="molecule type" value="Genomic_DNA"/>
</dbReference>
<evidence type="ECO:0000256" key="4">
    <source>
        <dbReference type="PROSITE-ProRule" id="PRU01240"/>
    </source>
</evidence>
<feature type="domain" description="Peptidase S8/S53" evidence="5">
    <location>
        <begin position="41"/>
        <end position="184"/>
    </location>
</feature>
<evidence type="ECO:0000313" key="7">
    <source>
        <dbReference type="Proteomes" id="UP000269721"/>
    </source>
</evidence>
<dbReference type="GO" id="GO:0006508">
    <property type="term" value="P:proteolysis"/>
    <property type="evidence" value="ECO:0007669"/>
    <property type="project" value="UniProtKB-KW"/>
</dbReference>
<proteinExistence type="inferred from homology"/>
<accession>A0A4P9VWT2</accession>
<dbReference type="InterPro" id="IPR036852">
    <property type="entry name" value="Peptidase_S8/S53_dom_sf"/>
</dbReference>
<dbReference type="SUPFAM" id="SSF52743">
    <property type="entry name" value="Subtilisin-like"/>
    <property type="match status" value="1"/>
</dbReference>
<dbReference type="AlphaFoldDB" id="A0A4P9VWT2"/>
<gene>
    <name evidence="6" type="ORF">BDK51DRAFT_34689</name>
</gene>
<keyword evidence="3" id="KW-0378">Hydrolase</keyword>
<protein>
    <submittedName>
        <fullName evidence="6">Peptidase S8/S53 domain-containing protein</fullName>
    </submittedName>
</protein>
<comment type="caution">
    <text evidence="4">Lacks conserved residue(s) required for the propagation of feature annotation.</text>
</comment>
<evidence type="ECO:0000256" key="3">
    <source>
        <dbReference type="ARBA" id="ARBA00022825"/>
    </source>
</evidence>
<dbReference type="PROSITE" id="PS51892">
    <property type="entry name" value="SUBTILASE"/>
    <property type="match status" value="1"/>
</dbReference>
<dbReference type="GO" id="GO:0004252">
    <property type="term" value="F:serine-type endopeptidase activity"/>
    <property type="evidence" value="ECO:0007669"/>
    <property type="project" value="InterPro"/>
</dbReference>
<sequence>MLPMTRETGTTTAGRGETIYKNLVGDDYGLNGNFTPVPDSDPLDNCSADSHGTHTTGIIAADTRQITDPKFRPLEDFIGVAPEATMGMYRVFGCSGNTGDDLLTKAIYQAFEDQADIISFSIGGAAAYDSSPVATAIKQVTRAGTYFIAAGGNNGGSGFGVGGEPADVPEAISVASIDNINVAGPTFNAESGEVFAITQAAAGGPFEPNQA</sequence>
<keyword evidence="2" id="KW-0645">Protease</keyword>
<dbReference type="InterPro" id="IPR050131">
    <property type="entry name" value="Peptidase_S8_subtilisin-like"/>
</dbReference>
<dbReference type="InterPro" id="IPR000209">
    <property type="entry name" value="Peptidase_S8/S53_dom"/>
</dbReference>
<dbReference type="PANTHER" id="PTHR43806:SF66">
    <property type="entry name" value="SERIN ENDOPEPTIDASE"/>
    <property type="match status" value="1"/>
</dbReference>
<evidence type="ECO:0000256" key="1">
    <source>
        <dbReference type="ARBA" id="ARBA00011073"/>
    </source>
</evidence>
<evidence type="ECO:0000313" key="6">
    <source>
        <dbReference type="EMBL" id="RKO82718.1"/>
    </source>
</evidence>
<organism evidence="6 7">
    <name type="scientific">Blyttiomyces helicus</name>
    <dbReference type="NCBI Taxonomy" id="388810"/>
    <lineage>
        <taxon>Eukaryota</taxon>
        <taxon>Fungi</taxon>
        <taxon>Fungi incertae sedis</taxon>
        <taxon>Chytridiomycota</taxon>
        <taxon>Chytridiomycota incertae sedis</taxon>
        <taxon>Chytridiomycetes</taxon>
        <taxon>Chytridiomycetes incertae sedis</taxon>
        <taxon>Blyttiomyces</taxon>
    </lineage>
</organism>
<dbReference type="OrthoDB" id="206201at2759"/>
<dbReference type="GO" id="GO:0005615">
    <property type="term" value="C:extracellular space"/>
    <property type="evidence" value="ECO:0007669"/>
    <property type="project" value="TreeGrafter"/>
</dbReference>
<evidence type="ECO:0000256" key="2">
    <source>
        <dbReference type="ARBA" id="ARBA00022670"/>
    </source>
</evidence>
<dbReference type="Pfam" id="PF00082">
    <property type="entry name" value="Peptidase_S8"/>
    <property type="match status" value="1"/>
</dbReference>
<keyword evidence="3" id="KW-0720">Serine protease</keyword>
<evidence type="ECO:0000259" key="5">
    <source>
        <dbReference type="Pfam" id="PF00082"/>
    </source>
</evidence>
<dbReference type="Gene3D" id="3.40.50.200">
    <property type="entry name" value="Peptidase S8/S53 domain"/>
    <property type="match status" value="1"/>
</dbReference>
<comment type="similarity">
    <text evidence="1 4">Belongs to the peptidase S8 family.</text>
</comment>
<keyword evidence="7" id="KW-1185">Reference proteome</keyword>
<reference evidence="7" key="1">
    <citation type="journal article" date="2018" name="Nat. Microbiol.">
        <title>Leveraging single-cell genomics to expand the fungal tree of life.</title>
        <authorList>
            <person name="Ahrendt S.R."/>
            <person name="Quandt C.A."/>
            <person name="Ciobanu D."/>
            <person name="Clum A."/>
            <person name="Salamov A."/>
            <person name="Andreopoulos B."/>
            <person name="Cheng J.F."/>
            <person name="Woyke T."/>
            <person name="Pelin A."/>
            <person name="Henrissat B."/>
            <person name="Reynolds N.K."/>
            <person name="Benny G.L."/>
            <person name="Smith M.E."/>
            <person name="James T.Y."/>
            <person name="Grigoriev I.V."/>
        </authorList>
    </citation>
    <scope>NUCLEOTIDE SEQUENCE [LARGE SCALE GENOMIC DNA]</scope>
</reference>
<name>A0A4P9VWT2_9FUNG</name>
<dbReference type="Proteomes" id="UP000269721">
    <property type="component" value="Unassembled WGS sequence"/>
</dbReference>
<dbReference type="PANTHER" id="PTHR43806">
    <property type="entry name" value="PEPTIDASE S8"/>
    <property type="match status" value="1"/>
</dbReference>
<feature type="non-terminal residue" evidence="6">
    <location>
        <position position="211"/>
    </location>
</feature>